<dbReference type="RefSeq" id="WP_169466745.1">
    <property type="nucleotide sequence ID" value="NZ_JABBGG010000007.1"/>
</dbReference>
<evidence type="ECO:0000313" key="1">
    <source>
        <dbReference type="EMBL" id="NML62104.1"/>
    </source>
</evidence>
<gene>
    <name evidence="1" type="ORF">HHL21_13655</name>
</gene>
<keyword evidence="2" id="KW-1185">Reference proteome</keyword>
<evidence type="ECO:0000313" key="2">
    <source>
        <dbReference type="Proteomes" id="UP000583752"/>
    </source>
</evidence>
<comment type="caution">
    <text evidence="1">The sequence shown here is derived from an EMBL/GenBank/DDBJ whole genome shotgun (WGS) entry which is preliminary data.</text>
</comment>
<dbReference type="AlphaFoldDB" id="A0A848HLK5"/>
<organism evidence="1 2">
    <name type="scientific">Massilia polaris</name>
    <dbReference type="NCBI Taxonomy" id="2728846"/>
    <lineage>
        <taxon>Bacteria</taxon>
        <taxon>Pseudomonadati</taxon>
        <taxon>Pseudomonadota</taxon>
        <taxon>Betaproteobacteria</taxon>
        <taxon>Burkholderiales</taxon>
        <taxon>Oxalobacteraceae</taxon>
        <taxon>Telluria group</taxon>
        <taxon>Massilia</taxon>
    </lineage>
</organism>
<proteinExistence type="predicted"/>
<name>A0A848HLK5_9BURK</name>
<accession>A0A848HLK5</accession>
<dbReference type="Proteomes" id="UP000583752">
    <property type="component" value="Unassembled WGS sequence"/>
</dbReference>
<dbReference type="EMBL" id="JABBGG010000007">
    <property type="protein sequence ID" value="NML62104.1"/>
    <property type="molecule type" value="Genomic_DNA"/>
</dbReference>
<protein>
    <submittedName>
        <fullName evidence="1">Uncharacterized protein</fullName>
    </submittedName>
</protein>
<reference evidence="1 2" key="1">
    <citation type="submission" date="2020-04" db="EMBL/GenBank/DDBJ databases">
        <title>Massilia sp. RP-1-19 isolated from soil.</title>
        <authorList>
            <person name="Dahal R.H."/>
        </authorList>
    </citation>
    <scope>NUCLEOTIDE SEQUENCE [LARGE SCALE GENOMIC DNA]</scope>
    <source>
        <strain evidence="1 2">RP-1-19</strain>
    </source>
</reference>
<sequence length="48" mass="5466">MANHTRQVEYPELLGQPCDNRVPGVVERPAFDARSVAGFAEERVKRLR</sequence>